<sequence>MSFLRNPLVLDSRGRFHSTSSHTTDLEVGPRALMLRPAVVNQLDHGNPMETPREQHSAPPRAPPRPIWTPSYTRPVDPDYQEIRELLRGPFEGPHTQELERIAYHLCAALFWSEQVLAAPHWKETR</sequence>
<accession>A0ACB8SE63</accession>
<gene>
    <name evidence="1" type="ORF">BV25DRAFT_1922888</name>
</gene>
<name>A0ACB8SE63_9AGAM</name>
<protein>
    <submittedName>
        <fullName evidence="1">Uncharacterized protein</fullName>
    </submittedName>
</protein>
<dbReference type="EMBL" id="MU277599">
    <property type="protein sequence ID" value="KAI0054240.1"/>
    <property type="molecule type" value="Genomic_DNA"/>
</dbReference>
<keyword evidence="2" id="KW-1185">Reference proteome</keyword>
<evidence type="ECO:0000313" key="2">
    <source>
        <dbReference type="Proteomes" id="UP000814140"/>
    </source>
</evidence>
<dbReference type="Proteomes" id="UP000814140">
    <property type="component" value="Unassembled WGS sequence"/>
</dbReference>
<reference evidence="1" key="2">
    <citation type="journal article" date="2022" name="New Phytol.">
        <title>Evolutionary transition to the ectomycorrhizal habit in the genomes of a hyperdiverse lineage of mushroom-forming fungi.</title>
        <authorList>
            <person name="Looney B."/>
            <person name="Miyauchi S."/>
            <person name="Morin E."/>
            <person name="Drula E."/>
            <person name="Courty P.E."/>
            <person name="Kohler A."/>
            <person name="Kuo A."/>
            <person name="LaButti K."/>
            <person name="Pangilinan J."/>
            <person name="Lipzen A."/>
            <person name="Riley R."/>
            <person name="Andreopoulos W."/>
            <person name="He G."/>
            <person name="Johnson J."/>
            <person name="Nolan M."/>
            <person name="Tritt A."/>
            <person name="Barry K.W."/>
            <person name="Grigoriev I.V."/>
            <person name="Nagy L.G."/>
            <person name="Hibbett D."/>
            <person name="Henrissat B."/>
            <person name="Matheny P.B."/>
            <person name="Labbe J."/>
            <person name="Martin F.M."/>
        </authorList>
    </citation>
    <scope>NUCLEOTIDE SEQUENCE</scope>
    <source>
        <strain evidence="1">HHB10654</strain>
    </source>
</reference>
<evidence type="ECO:0000313" key="1">
    <source>
        <dbReference type="EMBL" id="KAI0054240.1"/>
    </source>
</evidence>
<comment type="caution">
    <text evidence="1">The sequence shown here is derived from an EMBL/GenBank/DDBJ whole genome shotgun (WGS) entry which is preliminary data.</text>
</comment>
<proteinExistence type="predicted"/>
<feature type="non-terminal residue" evidence="1">
    <location>
        <position position="126"/>
    </location>
</feature>
<organism evidence="1 2">
    <name type="scientific">Artomyces pyxidatus</name>
    <dbReference type="NCBI Taxonomy" id="48021"/>
    <lineage>
        <taxon>Eukaryota</taxon>
        <taxon>Fungi</taxon>
        <taxon>Dikarya</taxon>
        <taxon>Basidiomycota</taxon>
        <taxon>Agaricomycotina</taxon>
        <taxon>Agaricomycetes</taxon>
        <taxon>Russulales</taxon>
        <taxon>Auriscalpiaceae</taxon>
        <taxon>Artomyces</taxon>
    </lineage>
</organism>
<reference evidence="1" key="1">
    <citation type="submission" date="2021-03" db="EMBL/GenBank/DDBJ databases">
        <authorList>
            <consortium name="DOE Joint Genome Institute"/>
            <person name="Ahrendt S."/>
            <person name="Looney B.P."/>
            <person name="Miyauchi S."/>
            <person name="Morin E."/>
            <person name="Drula E."/>
            <person name="Courty P.E."/>
            <person name="Chicoki N."/>
            <person name="Fauchery L."/>
            <person name="Kohler A."/>
            <person name="Kuo A."/>
            <person name="Labutti K."/>
            <person name="Pangilinan J."/>
            <person name="Lipzen A."/>
            <person name="Riley R."/>
            <person name="Andreopoulos W."/>
            <person name="He G."/>
            <person name="Johnson J."/>
            <person name="Barry K.W."/>
            <person name="Grigoriev I.V."/>
            <person name="Nagy L."/>
            <person name="Hibbett D."/>
            <person name="Henrissat B."/>
            <person name="Matheny P.B."/>
            <person name="Labbe J."/>
            <person name="Martin F."/>
        </authorList>
    </citation>
    <scope>NUCLEOTIDE SEQUENCE</scope>
    <source>
        <strain evidence="1">HHB10654</strain>
    </source>
</reference>